<dbReference type="GeneID" id="91096876"/>
<gene>
    <name evidence="1" type="ORF">L201_006207</name>
</gene>
<name>A0AAX4K253_9TREE</name>
<reference evidence="1 2" key="1">
    <citation type="submission" date="2024-01" db="EMBL/GenBank/DDBJ databases">
        <title>Comparative genomics of Cryptococcus and Kwoniella reveals pathogenesis evolution and contrasting modes of karyotype evolution via chromosome fusion or intercentromeric recombination.</title>
        <authorList>
            <person name="Coelho M.A."/>
            <person name="David-Palma M."/>
            <person name="Shea T."/>
            <person name="Bowers K."/>
            <person name="McGinley-Smith S."/>
            <person name="Mohammad A.W."/>
            <person name="Gnirke A."/>
            <person name="Yurkov A.M."/>
            <person name="Nowrousian M."/>
            <person name="Sun S."/>
            <person name="Cuomo C.A."/>
            <person name="Heitman J."/>
        </authorList>
    </citation>
    <scope>NUCLEOTIDE SEQUENCE [LARGE SCALE GENOMIC DNA]</scope>
    <source>
        <strain evidence="1 2">CBS 6074</strain>
    </source>
</reference>
<sequence length="216" mass="25109">MYNLLHLFSSPLMLLEFRDHMDDGTDVVITRTDLAKAWLAAVDYIRFHAGLQNWLVKRKKLDYDFQGEDVESIIDDLSMVLDVFRYLFFELDRALALLRQCEAKHYVPLAWYKPSVAYDVRGLYDYPFALKPDTPISRLTPVFIHAAKYALMIAYDRMYREDFETIAYKTGFTWINPCKVHGLTPVKTEGDGIRAYGQDGPPADRPVFSRQCQPHL</sequence>
<organism evidence="1 2">
    <name type="scientific">Kwoniella dendrophila CBS 6074</name>
    <dbReference type="NCBI Taxonomy" id="1295534"/>
    <lineage>
        <taxon>Eukaryota</taxon>
        <taxon>Fungi</taxon>
        <taxon>Dikarya</taxon>
        <taxon>Basidiomycota</taxon>
        <taxon>Agaricomycotina</taxon>
        <taxon>Tremellomycetes</taxon>
        <taxon>Tremellales</taxon>
        <taxon>Cryptococcaceae</taxon>
        <taxon>Kwoniella</taxon>
    </lineage>
</organism>
<dbReference type="AlphaFoldDB" id="A0AAX4K253"/>
<evidence type="ECO:0000313" key="2">
    <source>
        <dbReference type="Proteomes" id="UP001355207"/>
    </source>
</evidence>
<dbReference type="Proteomes" id="UP001355207">
    <property type="component" value="Chromosome 8"/>
</dbReference>
<dbReference type="EMBL" id="CP144105">
    <property type="protein sequence ID" value="WWC91264.1"/>
    <property type="molecule type" value="Genomic_DNA"/>
</dbReference>
<dbReference type="RefSeq" id="XP_066078026.1">
    <property type="nucleotide sequence ID" value="XM_066221929.1"/>
</dbReference>
<evidence type="ECO:0000313" key="1">
    <source>
        <dbReference type="EMBL" id="WWC91264.1"/>
    </source>
</evidence>
<keyword evidence="2" id="KW-1185">Reference proteome</keyword>
<accession>A0AAX4K253</accession>
<protein>
    <submittedName>
        <fullName evidence="1">Uncharacterized protein</fullName>
    </submittedName>
</protein>
<proteinExistence type="predicted"/>